<keyword evidence="9" id="KW-1185">Reference proteome</keyword>
<evidence type="ECO:0000313" key="9">
    <source>
        <dbReference type="Proteomes" id="UP000317663"/>
    </source>
</evidence>
<comment type="pathway">
    <text evidence="2">Cofactor biosynthesis; 7,8-dihydroneopterin triphosphate biosynthesis; 7,8-dihydroneopterin triphosphate from GTP: step 1/1.</text>
</comment>
<dbReference type="GO" id="GO:0005737">
    <property type="term" value="C:cytoplasm"/>
    <property type="evidence" value="ECO:0007669"/>
    <property type="project" value="TreeGrafter"/>
</dbReference>
<keyword evidence="5 8" id="KW-0378">Hydrolase</keyword>
<evidence type="ECO:0000256" key="5">
    <source>
        <dbReference type="ARBA" id="ARBA00022801"/>
    </source>
</evidence>
<evidence type="ECO:0000256" key="2">
    <source>
        <dbReference type="ARBA" id="ARBA00005080"/>
    </source>
</evidence>
<proteinExistence type="predicted"/>
<dbReference type="InterPro" id="IPR043133">
    <property type="entry name" value="GTP-CH-I_C/QueF"/>
</dbReference>
<name>A0A502GFC0_9GAMM</name>
<dbReference type="InterPro" id="IPR020602">
    <property type="entry name" value="GTP_CycHdrlase_I_dom"/>
</dbReference>
<keyword evidence="4" id="KW-0554">One-carbon metabolism</keyword>
<comment type="catalytic activity">
    <reaction evidence="1">
        <text>GTP + H2O = 7,8-dihydroneopterin 3'-triphosphate + formate + H(+)</text>
        <dbReference type="Rhea" id="RHEA:17473"/>
        <dbReference type="ChEBI" id="CHEBI:15377"/>
        <dbReference type="ChEBI" id="CHEBI:15378"/>
        <dbReference type="ChEBI" id="CHEBI:15740"/>
        <dbReference type="ChEBI" id="CHEBI:37565"/>
        <dbReference type="ChEBI" id="CHEBI:58462"/>
        <dbReference type="EC" id="3.5.4.16"/>
    </reaction>
</comment>
<dbReference type="GO" id="GO:0008270">
    <property type="term" value="F:zinc ion binding"/>
    <property type="evidence" value="ECO:0007669"/>
    <property type="project" value="TreeGrafter"/>
</dbReference>
<evidence type="ECO:0000256" key="6">
    <source>
        <dbReference type="SAM" id="Coils"/>
    </source>
</evidence>
<dbReference type="GO" id="GO:0003934">
    <property type="term" value="F:GTP cyclohydrolase I activity"/>
    <property type="evidence" value="ECO:0007669"/>
    <property type="project" value="UniProtKB-EC"/>
</dbReference>
<dbReference type="PANTHER" id="PTHR11109">
    <property type="entry name" value="GTP CYCLOHYDROLASE I"/>
    <property type="match status" value="1"/>
</dbReference>
<evidence type="ECO:0000256" key="4">
    <source>
        <dbReference type="ARBA" id="ARBA00022563"/>
    </source>
</evidence>
<dbReference type="Gene3D" id="1.10.286.10">
    <property type="match status" value="1"/>
</dbReference>
<feature type="domain" description="GTP cyclohydrolase I" evidence="7">
    <location>
        <begin position="119"/>
        <end position="294"/>
    </location>
</feature>
<dbReference type="EC" id="3.5.4.16" evidence="3"/>
<dbReference type="Proteomes" id="UP000317663">
    <property type="component" value="Unassembled WGS sequence"/>
</dbReference>
<protein>
    <recommendedName>
        <fullName evidence="3">GTP cyclohydrolase I</fullName>
        <ecNumber evidence="3">3.5.4.16</ecNumber>
    </recommendedName>
</protein>
<sequence>MDNTNQVTQISQVIRERIIAAQTEWDVKTQSVRDQLQTLSNKLEKFEKELGSNVRRPELEFANSSSAVEHGNSLTARIVELKSELSLMGDRPRFHAADNISAYIHSEEEMQGLQDDVAKGFAQVLNALVIDTENDHNTRETNKRVAKMYIREVFSGRYLPEPKITEFPNDRNLDEVIIIGPFRVRSACSHHFVPIIGSLWIGIKPGKSVAGLSKYGRLAEWILSRPHIQEEAIQMLADELDKLIEPQGLIVSISAKHMCMSWRGIKDEAATTTSVVRGEFRKNASMKSEFFEQVRVMQNDPALR</sequence>
<dbReference type="Gene3D" id="3.30.1130.10">
    <property type="match status" value="1"/>
</dbReference>
<evidence type="ECO:0000259" key="7">
    <source>
        <dbReference type="Pfam" id="PF01227"/>
    </source>
</evidence>
<dbReference type="EMBL" id="RCZD01000008">
    <property type="protein sequence ID" value="TPG59980.1"/>
    <property type="molecule type" value="Genomic_DNA"/>
</dbReference>
<dbReference type="InterPro" id="IPR043134">
    <property type="entry name" value="GTP-CH-I_N"/>
</dbReference>
<dbReference type="GO" id="GO:0006729">
    <property type="term" value="P:tetrahydrobiopterin biosynthetic process"/>
    <property type="evidence" value="ECO:0007669"/>
    <property type="project" value="TreeGrafter"/>
</dbReference>
<evidence type="ECO:0000256" key="1">
    <source>
        <dbReference type="ARBA" id="ARBA00001052"/>
    </source>
</evidence>
<dbReference type="Pfam" id="PF01227">
    <property type="entry name" value="GTP_cyclohydroI"/>
    <property type="match status" value="1"/>
</dbReference>
<dbReference type="GO" id="GO:0005525">
    <property type="term" value="F:GTP binding"/>
    <property type="evidence" value="ECO:0007669"/>
    <property type="project" value="TreeGrafter"/>
</dbReference>
<evidence type="ECO:0000256" key="3">
    <source>
        <dbReference type="ARBA" id="ARBA00012715"/>
    </source>
</evidence>
<reference evidence="8 9" key="1">
    <citation type="journal article" date="2019" name="Environ. Microbiol.">
        <title>Species interactions and distinct microbial communities in high Arctic permafrost affected cryosols are associated with the CH4 and CO2 gas fluxes.</title>
        <authorList>
            <person name="Altshuler I."/>
            <person name="Hamel J."/>
            <person name="Turney S."/>
            <person name="Magnuson E."/>
            <person name="Levesque R."/>
            <person name="Greer C."/>
            <person name="Whyte L.G."/>
        </authorList>
    </citation>
    <scope>NUCLEOTIDE SEQUENCE [LARGE SCALE GENOMIC DNA]</scope>
    <source>
        <strain evidence="8 9">E4</strain>
    </source>
</reference>
<dbReference type="GO" id="GO:0046654">
    <property type="term" value="P:tetrahydrofolate biosynthetic process"/>
    <property type="evidence" value="ECO:0007669"/>
    <property type="project" value="InterPro"/>
</dbReference>
<keyword evidence="6" id="KW-0175">Coiled coil</keyword>
<evidence type="ECO:0000313" key="8">
    <source>
        <dbReference type="EMBL" id="TPG59980.1"/>
    </source>
</evidence>
<gene>
    <name evidence="8" type="ORF">EAH77_15550</name>
</gene>
<dbReference type="OrthoDB" id="9801207at2"/>
<dbReference type="SUPFAM" id="SSF55620">
    <property type="entry name" value="Tetrahydrobiopterin biosynthesis enzymes-like"/>
    <property type="match status" value="1"/>
</dbReference>
<dbReference type="UniPathway" id="UPA00848">
    <property type="reaction ID" value="UER00151"/>
</dbReference>
<dbReference type="AlphaFoldDB" id="A0A502GFC0"/>
<feature type="coiled-coil region" evidence="6">
    <location>
        <begin position="29"/>
        <end position="56"/>
    </location>
</feature>
<dbReference type="InterPro" id="IPR001474">
    <property type="entry name" value="GTP_CycHdrlase_I"/>
</dbReference>
<dbReference type="GO" id="GO:0006730">
    <property type="term" value="P:one-carbon metabolic process"/>
    <property type="evidence" value="ECO:0007669"/>
    <property type="project" value="UniProtKB-KW"/>
</dbReference>
<comment type="caution">
    <text evidence="8">The sequence shown here is derived from an EMBL/GenBank/DDBJ whole genome shotgun (WGS) entry which is preliminary data.</text>
</comment>
<dbReference type="PANTHER" id="PTHR11109:SF7">
    <property type="entry name" value="GTP CYCLOHYDROLASE 1"/>
    <property type="match status" value="1"/>
</dbReference>
<organism evidence="8 9">
    <name type="scientific">Ewingella americana</name>
    <dbReference type="NCBI Taxonomy" id="41202"/>
    <lineage>
        <taxon>Bacteria</taxon>
        <taxon>Pseudomonadati</taxon>
        <taxon>Pseudomonadota</taxon>
        <taxon>Gammaproteobacteria</taxon>
        <taxon>Enterobacterales</taxon>
        <taxon>Yersiniaceae</taxon>
        <taxon>Ewingella</taxon>
    </lineage>
</organism>
<dbReference type="RefSeq" id="WP_140473708.1">
    <property type="nucleotide sequence ID" value="NZ_RCZD01000008.1"/>
</dbReference>
<accession>A0A502GFC0</accession>